<evidence type="ECO:0000313" key="1">
    <source>
        <dbReference type="EMBL" id="MBM7128070.1"/>
    </source>
</evidence>
<dbReference type="EMBL" id="JADIKF010000029">
    <property type="protein sequence ID" value="MBM7128070.1"/>
    <property type="molecule type" value="Genomic_DNA"/>
</dbReference>
<gene>
    <name evidence="1" type="ORF">ISS99_00905</name>
</gene>
<sequence>MSKALYLVEVIAREINENVRDAGSSVPTDYPASDLARQHSGKFTEAVRASNRREATILVKRKYPGYLVSGNVMKAL</sequence>
<proteinExistence type="predicted"/>
<dbReference type="Proteomes" id="UP001430193">
    <property type="component" value="Unassembled WGS sequence"/>
</dbReference>
<reference evidence="1" key="1">
    <citation type="submission" date="2020-10" db="EMBL/GenBank/DDBJ databases">
        <title>Phylogeny of dyella-like bacteria.</title>
        <authorList>
            <person name="Fu J."/>
        </authorList>
    </citation>
    <scope>NUCLEOTIDE SEQUENCE</scope>
    <source>
        <strain evidence="1">DHON07</strain>
    </source>
</reference>
<name>A0ABS2KA54_9GAMM</name>
<keyword evidence="2" id="KW-1185">Reference proteome</keyword>
<organism evidence="1 2">
    <name type="scientific">Dyella mobilis</name>
    <dbReference type="NCBI Taxonomy" id="1849582"/>
    <lineage>
        <taxon>Bacteria</taxon>
        <taxon>Pseudomonadati</taxon>
        <taxon>Pseudomonadota</taxon>
        <taxon>Gammaproteobacteria</taxon>
        <taxon>Lysobacterales</taxon>
        <taxon>Rhodanobacteraceae</taxon>
        <taxon>Dyella</taxon>
    </lineage>
</organism>
<comment type="caution">
    <text evidence="1">The sequence shown here is derived from an EMBL/GenBank/DDBJ whole genome shotgun (WGS) entry which is preliminary data.</text>
</comment>
<accession>A0ABS2KA54</accession>
<protein>
    <submittedName>
        <fullName evidence="1">Uncharacterized protein</fullName>
    </submittedName>
</protein>
<evidence type="ECO:0000313" key="2">
    <source>
        <dbReference type="Proteomes" id="UP001430193"/>
    </source>
</evidence>
<dbReference type="RefSeq" id="WP_204629684.1">
    <property type="nucleotide sequence ID" value="NZ_BSOC01000012.1"/>
</dbReference>